<evidence type="ECO:0000256" key="1">
    <source>
        <dbReference type="SAM" id="Coils"/>
    </source>
</evidence>
<dbReference type="InterPro" id="IPR051396">
    <property type="entry name" value="Bact_Antivir_Def_Nuclease"/>
</dbReference>
<dbReference type="RefSeq" id="WP_011161908.1">
    <property type="nucleotide sequence ID" value="NC_005362.1"/>
</dbReference>
<organism evidence="4 5">
    <name type="scientific">Lactobacillus johnsonii (strain CNCM I-12250 / La1 / NCC 533)</name>
    <dbReference type="NCBI Taxonomy" id="257314"/>
    <lineage>
        <taxon>Bacteria</taxon>
        <taxon>Bacillati</taxon>
        <taxon>Bacillota</taxon>
        <taxon>Bacilli</taxon>
        <taxon>Lactobacillales</taxon>
        <taxon>Lactobacillaceae</taxon>
        <taxon>Lactobacillus</taxon>
    </lineage>
</organism>
<dbReference type="AlphaFoldDB" id="Q74JQ3"/>
<dbReference type="HOGENOM" id="CLU_021240_2_0_9"/>
<dbReference type="PANTHER" id="PTHR43581:SF4">
    <property type="entry name" value="ATP_GTP PHOSPHATASE"/>
    <property type="match status" value="1"/>
</dbReference>
<reference evidence="4 5" key="1">
    <citation type="journal article" date="2004" name="Proc. Natl. Acad. Sci. U.S.A.">
        <title>The genome sequence of the probiotic intestinal bacterium Lactobacillus johnsonii NCC 533.</title>
        <authorList>
            <person name="Pridmore R.D."/>
            <person name="Berger B."/>
            <person name="Desiere F."/>
            <person name="Vilanova D."/>
            <person name="Barretto C."/>
            <person name="Pittet A.-C."/>
            <person name="Zwahlen M.-C."/>
            <person name="Rouvet M."/>
            <person name="Altermann E."/>
            <person name="Barrangou R."/>
            <person name="Mollet B."/>
            <person name="Mercenier A."/>
            <person name="Klaenhammer T."/>
            <person name="Arigoni F."/>
            <person name="Schell M.A."/>
        </authorList>
    </citation>
    <scope>NUCLEOTIDE SEQUENCE [LARGE SCALE GENOMIC DNA]</scope>
    <source>
        <strain evidence="5">CNCM I-1225 / La1 / NCC 533</strain>
    </source>
</reference>
<dbReference type="InterPro" id="IPR034139">
    <property type="entry name" value="TOPRIM_OLD"/>
</dbReference>
<dbReference type="InterPro" id="IPR027417">
    <property type="entry name" value="P-loop_NTPase"/>
</dbReference>
<dbReference type="eggNOG" id="COG4637">
    <property type="taxonomic scope" value="Bacteria"/>
</dbReference>
<dbReference type="Gene3D" id="3.40.50.300">
    <property type="entry name" value="P-loop containing nucleotide triphosphate hydrolases"/>
    <property type="match status" value="1"/>
</dbReference>
<feature type="domain" description="Endonuclease GajA/Old nuclease/RecF-like AAA" evidence="2">
    <location>
        <begin position="1"/>
        <end position="316"/>
    </location>
</feature>
<name>Q74JQ3_LACJO</name>
<dbReference type="Pfam" id="PF20469">
    <property type="entry name" value="OLD-like_TOPRIM"/>
    <property type="match status" value="1"/>
</dbReference>
<dbReference type="InterPro" id="IPR041685">
    <property type="entry name" value="AAA_GajA/Old/RecF-like"/>
</dbReference>
<dbReference type="SUPFAM" id="SSF52540">
    <property type="entry name" value="P-loop containing nucleoside triphosphate hydrolases"/>
    <property type="match status" value="1"/>
</dbReference>
<dbReference type="EMBL" id="AE017198">
    <property type="protein sequence ID" value="AAS08876.1"/>
    <property type="molecule type" value="Genomic_DNA"/>
</dbReference>
<feature type="domain" description="OLD protein-like TOPRIM" evidence="3">
    <location>
        <begin position="364"/>
        <end position="428"/>
    </location>
</feature>
<evidence type="ECO:0000313" key="4">
    <source>
        <dbReference type="EMBL" id="AAS08876.1"/>
    </source>
</evidence>
<dbReference type="eggNOG" id="COG3593">
    <property type="taxonomic scope" value="Bacteria"/>
</dbReference>
<dbReference type="PATRIC" id="fig|257314.6.peg.914"/>
<dbReference type="Pfam" id="PF13175">
    <property type="entry name" value="AAA_15"/>
    <property type="match status" value="1"/>
</dbReference>
<sequence>MLIYRVNIKGFRNYEDVDVYLNSSSLIIGSNNVGKTNFIYALRLLFDRNLSENDLDLLDSDFNAYSHSDKVEITAYLKDINEECLLSEFKGNINEGKLILKYTKEKNQDYILQAGFSEDTMQELKSRSYLRRLSMQYVDTNRNLYKYLRKERQNLLLNSQELLSEEQKNDDKTKTIEIQKNLNSINEKISSLNYIKNALENVNKELSSLSVENEDQNIQFVAGHNDAEKMLSDVALSYSSEEGPLTLGGDGRNNQIYLATWRARQELKAGPDHVTFYAIEEPEAHLHPHQQRKLAQYLTKSLKGQVIVTSHSPQIAEIFKAENIVRLYFHNKYTEAASGPNDAQIKNSFNAFNYRLNTLSAEVFFSYGVFLVEGVSEVIFYKALAKENGIDLDRLNISILAVEGIGFKPYINICNALSIPWVLRTDNDIFKNREEKYYAGIKRAVGIIKECKLDYKKPSECDKACEKWHCDTIPNDIKNNNEAMRKSLKNIGIYMAKVDLENDIANSNLSEALYAHYCIFDKDLKSLVSKMQKSKAKNMFDFVEEMHSKLQMLNDDELIEPIDSIVTKVKSQVQYNGK</sequence>
<keyword evidence="1" id="KW-0175">Coiled coil</keyword>
<dbReference type="CDD" id="cd01026">
    <property type="entry name" value="TOPRIM_OLD"/>
    <property type="match status" value="1"/>
</dbReference>
<evidence type="ECO:0000313" key="5">
    <source>
        <dbReference type="Proteomes" id="UP000000581"/>
    </source>
</evidence>
<feature type="coiled-coil region" evidence="1">
    <location>
        <begin position="192"/>
        <end position="219"/>
    </location>
</feature>
<dbReference type="PANTHER" id="PTHR43581">
    <property type="entry name" value="ATP/GTP PHOSPHATASE"/>
    <property type="match status" value="1"/>
</dbReference>
<dbReference type="Proteomes" id="UP000000581">
    <property type="component" value="Chromosome"/>
</dbReference>
<dbReference type="KEGG" id="ljo:LJ_1055"/>
<accession>Q74JQ3</accession>
<evidence type="ECO:0008006" key="6">
    <source>
        <dbReference type="Google" id="ProtNLM"/>
    </source>
</evidence>
<proteinExistence type="predicted"/>
<protein>
    <recommendedName>
        <fullName evidence="6">ATP-dependent endonuclease</fullName>
    </recommendedName>
</protein>
<evidence type="ECO:0000259" key="2">
    <source>
        <dbReference type="Pfam" id="PF13175"/>
    </source>
</evidence>
<gene>
    <name evidence="4" type="ordered locus">LJ_1055</name>
</gene>
<evidence type="ECO:0000259" key="3">
    <source>
        <dbReference type="Pfam" id="PF20469"/>
    </source>
</evidence>